<evidence type="ECO:0000256" key="1">
    <source>
        <dbReference type="SAM" id="Phobius"/>
    </source>
</evidence>
<dbReference type="GO" id="GO:0016787">
    <property type="term" value="F:hydrolase activity"/>
    <property type="evidence" value="ECO:0007669"/>
    <property type="project" value="UniProtKB-KW"/>
</dbReference>
<keyword evidence="4" id="KW-1185">Reference proteome</keyword>
<feature type="transmembrane region" description="Helical" evidence="1">
    <location>
        <begin position="69"/>
        <end position="91"/>
    </location>
</feature>
<comment type="caution">
    <text evidence="3">The sequence shown here is derived from an EMBL/GenBank/DDBJ whole genome shotgun (WGS) entry which is preliminary data.</text>
</comment>
<organism evidence="3 4">
    <name type="scientific">Kurthia gibsonii</name>
    <dbReference type="NCBI Taxonomy" id="33946"/>
    <lineage>
        <taxon>Bacteria</taxon>
        <taxon>Bacillati</taxon>
        <taxon>Bacillota</taxon>
        <taxon>Bacilli</taxon>
        <taxon>Bacillales</taxon>
        <taxon>Caryophanaceae</taxon>
        <taxon>Kurthia</taxon>
    </lineage>
</organism>
<dbReference type="Proteomes" id="UP001398420">
    <property type="component" value="Unassembled WGS sequence"/>
</dbReference>
<evidence type="ECO:0000313" key="3">
    <source>
        <dbReference type="EMBL" id="MEL5988783.1"/>
    </source>
</evidence>
<accession>A0ABU9LLV0</accession>
<dbReference type="EC" id="3.1.21.-" evidence="3"/>
<feature type="transmembrane region" description="Helical" evidence="1">
    <location>
        <begin position="111"/>
        <end position="131"/>
    </location>
</feature>
<evidence type="ECO:0000259" key="2">
    <source>
        <dbReference type="Pfam" id="PF04471"/>
    </source>
</evidence>
<dbReference type="GO" id="GO:0004519">
    <property type="term" value="F:endonuclease activity"/>
    <property type="evidence" value="ECO:0007669"/>
    <property type="project" value="UniProtKB-KW"/>
</dbReference>
<dbReference type="RefSeq" id="WP_087680213.1">
    <property type="nucleotide sequence ID" value="NZ_JBCEWA010000007.1"/>
</dbReference>
<feature type="domain" description="Restriction endonuclease type IV Mrr" evidence="2">
    <location>
        <begin position="196"/>
        <end position="297"/>
    </location>
</feature>
<sequence>MDIVRYTCEFHKKEQSKVLQEHKIVLYCPDCAKEHILSIIQTEDRLKEKYAQHHHEKIEKNRQRLIHQLLLSCLVAFYLQLTPWIFAPFFYDTQTIQQYVQAVGYTYRWMWTEAWMILISSILLGLGIYYIQDAIRKIKKLPPLHSKRTYHKKKDQVHAVKRFQQSSRLKKAQIYIKKLHKRFIEEKTTIKPVELMTEYELILYYAKLIQHMAYKDVQIIVPSESFGVAIIAQQHGVRTAMMVCKEPEKLTPEMMNHFATGRAYYDCERAILMTPTTLCPDGKQFAEELHITCWNMKEKEEQLTYDESEAWQAYLDPYLIKHDQDLKQYAIYETHRLLETYDT</sequence>
<dbReference type="EMBL" id="JBCEWA010000007">
    <property type="protein sequence ID" value="MEL5988783.1"/>
    <property type="molecule type" value="Genomic_DNA"/>
</dbReference>
<evidence type="ECO:0000313" key="4">
    <source>
        <dbReference type="Proteomes" id="UP001398420"/>
    </source>
</evidence>
<reference evidence="3 4" key="1">
    <citation type="submission" date="2024-04" db="EMBL/GenBank/DDBJ databases">
        <authorList>
            <person name="Wu Y.S."/>
            <person name="Zhang L."/>
        </authorList>
    </citation>
    <scope>NUCLEOTIDE SEQUENCE [LARGE SCALE GENOMIC DNA]</scope>
    <source>
        <strain evidence="3 4">KG-01</strain>
    </source>
</reference>
<keyword evidence="1" id="KW-0812">Transmembrane</keyword>
<keyword evidence="1" id="KW-1133">Transmembrane helix</keyword>
<keyword evidence="1" id="KW-0472">Membrane</keyword>
<protein>
    <submittedName>
        <fullName evidence="3">Restriction endonuclease</fullName>
        <ecNumber evidence="3">3.1.21.-</ecNumber>
    </submittedName>
</protein>
<gene>
    <name evidence="3" type="ORF">AAF454_10275</name>
</gene>
<dbReference type="Pfam" id="PF04471">
    <property type="entry name" value="Mrr_cat"/>
    <property type="match status" value="1"/>
</dbReference>
<proteinExistence type="predicted"/>
<dbReference type="InterPro" id="IPR007560">
    <property type="entry name" value="Restrct_endonuc_IV_Mrr"/>
</dbReference>
<keyword evidence="3" id="KW-0378">Hydrolase</keyword>
<keyword evidence="3" id="KW-0540">Nuclease</keyword>
<keyword evidence="3" id="KW-0255">Endonuclease</keyword>
<name>A0ABU9LLV0_9BACL</name>